<reference evidence="2" key="1">
    <citation type="journal article" date="2014" name="Proc. Natl. Acad. Sci. U.S.A.">
        <title>Extensive sampling of basidiomycete genomes demonstrates inadequacy of the white-rot/brown-rot paradigm for wood decay fungi.</title>
        <authorList>
            <person name="Riley R."/>
            <person name="Salamov A.A."/>
            <person name="Brown D.W."/>
            <person name="Nagy L.G."/>
            <person name="Floudas D."/>
            <person name="Held B.W."/>
            <person name="Levasseur A."/>
            <person name="Lombard V."/>
            <person name="Morin E."/>
            <person name="Otillar R."/>
            <person name="Lindquist E.A."/>
            <person name="Sun H."/>
            <person name="LaButti K.M."/>
            <person name="Schmutz J."/>
            <person name="Jabbour D."/>
            <person name="Luo H."/>
            <person name="Baker S.E."/>
            <person name="Pisabarro A.G."/>
            <person name="Walton J.D."/>
            <person name="Blanchette R.A."/>
            <person name="Henrissat B."/>
            <person name="Martin F."/>
            <person name="Cullen D."/>
            <person name="Hibbett D.S."/>
            <person name="Grigoriev I.V."/>
        </authorList>
    </citation>
    <scope>NUCLEOTIDE SEQUENCE [LARGE SCALE GENOMIC DNA]</scope>
    <source>
        <strain evidence="2">CBS 339.88</strain>
    </source>
</reference>
<dbReference type="Proteomes" id="UP000027222">
    <property type="component" value="Unassembled WGS sequence"/>
</dbReference>
<gene>
    <name evidence="1" type="ORF">GALMADRAFT_919136</name>
</gene>
<organism evidence="1 2">
    <name type="scientific">Galerina marginata (strain CBS 339.88)</name>
    <dbReference type="NCBI Taxonomy" id="685588"/>
    <lineage>
        <taxon>Eukaryota</taxon>
        <taxon>Fungi</taxon>
        <taxon>Dikarya</taxon>
        <taxon>Basidiomycota</taxon>
        <taxon>Agaricomycotina</taxon>
        <taxon>Agaricomycetes</taxon>
        <taxon>Agaricomycetidae</taxon>
        <taxon>Agaricales</taxon>
        <taxon>Agaricineae</taxon>
        <taxon>Strophariaceae</taxon>
        <taxon>Galerina</taxon>
    </lineage>
</organism>
<name>A0A067SNV9_GALM3</name>
<evidence type="ECO:0000313" key="1">
    <source>
        <dbReference type="EMBL" id="KDR69379.1"/>
    </source>
</evidence>
<dbReference type="EMBL" id="KL142402">
    <property type="protein sequence ID" value="KDR69379.1"/>
    <property type="molecule type" value="Genomic_DNA"/>
</dbReference>
<dbReference type="HOGENOM" id="CLU_2867798_0_0_1"/>
<evidence type="ECO:0000313" key="2">
    <source>
        <dbReference type="Proteomes" id="UP000027222"/>
    </source>
</evidence>
<sequence length="64" mass="7157">MNREVDILKIGLPRQVLESSRSPTGALLSHSNYAGNTWLSQMTKAPKSEWKIESSFIYASGINF</sequence>
<dbReference type="AlphaFoldDB" id="A0A067SNV9"/>
<accession>A0A067SNV9</accession>
<protein>
    <submittedName>
        <fullName evidence="1">Uncharacterized protein</fullName>
    </submittedName>
</protein>
<proteinExistence type="predicted"/>
<keyword evidence="2" id="KW-1185">Reference proteome</keyword>